<gene>
    <name evidence="7" type="ORF">GCM10009836_67940</name>
</gene>
<feature type="transmembrane region" description="Helical" evidence="6">
    <location>
        <begin position="145"/>
        <end position="178"/>
    </location>
</feature>
<evidence type="ECO:0000313" key="7">
    <source>
        <dbReference type="EMBL" id="GAA1876955.1"/>
    </source>
</evidence>
<evidence type="ECO:0000256" key="1">
    <source>
        <dbReference type="ARBA" id="ARBA00004651"/>
    </source>
</evidence>
<dbReference type="Proteomes" id="UP001500449">
    <property type="component" value="Unassembled WGS sequence"/>
</dbReference>
<evidence type="ECO:0000256" key="3">
    <source>
        <dbReference type="ARBA" id="ARBA00022692"/>
    </source>
</evidence>
<feature type="transmembrane region" description="Helical" evidence="6">
    <location>
        <begin position="372"/>
        <end position="391"/>
    </location>
</feature>
<reference evidence="7 8" key="1">
    <citation type="journal article" date="2019" name="Int. J. Syst. Evol. Microbiol.">
        <title>The Global Catalogue of Microorganisms (GCM) 10K type strain sequencing project: providing services to taxonomists for standard genome sequencing and annotation.</title>
        <authorList>
            <consortium name="The Broad Institute Genomics Platform"/>
            <consortium name="The Broad Institute Genome Sequencing Center for Infectious Disease"/>
            <person name="Wu L."/>
            <person name="Ma J."/>
        </authorList>
    </citation>
    <scope>NUCLEOTIDE SEQUENCE [LARGE SCALE GENOMIC DNA]</scope>
    <source>
        <strain evidence="7 8">JCM 16009</strain>
    </source>
</reference>
<dbReference type="RefSeq" id="WP_344426821.1">
    <property type="nucleotide sequence ID" value="NZ_BAAAQK010000028.1"/>
</dbReference>
<dbReference type="Pfam" id="PF07690">
    <property type="entry name" value="MFS_1"/>
    <property type="match status" value="2"/>
</dbReference>
<sequence>MFRIGEFRALWAAELVSIAGDQLARVAFSVLVYGRTGSAAWSAVVYALTFLPALLGGVLLGWVADRFRRREVMVLADLARALLVLPLALTGLPLWLLCPLLVLVVVLGSPHSAAQGALLPDVLGSGERLERGFAVRQITNQTAQIGGFAIGGLLLVVISPGVAILANAGTFLLSGLLVRFGVRRRPAPVAAADTDRPVGAARSWFDDIAEGARTVFAHPRLRTLALAVWLVGCFVAPEALAAPLADAREAGSAAVGLLMAADPAGSVLGAVIVSRWIPEGLRERLVIPFAALAGVPLIVSMLVPSIPATIVLWGLTGAFCTAALVPAQAAFLRNTPADLRGRATGLAASGLIAAQGLAILVCGLVAQRWSAPVAVGACGAVGLVLALGLLCTRGARPAATSEPATAAQQG</sequence>
<keyword evidence="8" id="KW-1185">Reference proteome</keyword>
<dbReference type="InterPro" id="IPR036259">
    <property type="entry name" value="MFS_trans_sf"/>
</dbReference>
<name>A0ABN2NQH3_9PSEU</name>
<protein>
    <submittedName>
        <fullName evidence="7">MFS transporter</fullName>
    </submittedName>
</protein>
<proteinExistence type="predicted"/>
<keyword evidence="2" id="KW-1003">Cell membrane</keyword>
<comment type="subcellular location">
    <subcellularLocation>
        <location evidence="1">Cell membrane</location>
        <topology evidence="1">Multi-pass membrane protein</topology>
    </subcellularLocation>
</comment>
<evidence type="ECO:0000256" key="6">
    <source>
        <dbReference type="SAM" id="Phobius"/>
    </source>
</evidence>
<dbReference type="EMBL" id="BAAAQK010000028">
    <property type="protein sequence ID" value="GAA1876955.1"/>
    <property type="molecule type" value="Genomic_DNA"/>
</dbReference>
<dbReference type="InterPro" id="IPR011701">
    <property type="entry name" value="MFS"/>
</dbReference>
<feature type="transmembrane region" description="Helical" evidence="6">
    <location>
        <begin position="39"/>
        <end position="63"/>
    </location>
</feature>
<feature type="transmembrane region" description="Helical" evidence="6">
    <location>
        <begin position="344"/>
        <end position="366"/>
    </location>
</feature>
<dbReference type="SUPFAM" id="SSF103473">
    <property type="entry name" value="MFS general substrate transporter"/>
    <property type="match status" value="1"/>
</dbReference>
<evidence type="ECO:0000256" key="4">
    <source>
        <dbReference type="ARBA" id="ARBA00022989"/>
    </source>
</evidence>
<feature type="transmembrane region" description="Helical" evidence="6">
    <location>
        <begin position="251"/>
        <end position="273"/>
    </location>
</feature>
<feature type="transmembrane region" description="Helical" evidence="6">
    <location>
        <begin position="83"/>
        <end position="107"/>
    </location>
</feature>
<feature type="transmembrane region" description="Helical" evidence="6">
    <location>
        <begin position="285"/>
        <end position="304"/>
    </location>
</feature>
<feature type="transmembrane region" description="Helical" evidence="6">
    <location>
        <begin position="310"/>
        <end position="332"/>
    </location>
</feature>
<dbReference type="PANTHER" id="PTHR23513:SF11">
    <property type="entry name" value="STAPHYLOFERRIN A TRANSPORTER"/>
    <property type="match status" value="1"/>
</dbReference>
<keyword evidence="5 6" id="KW-0472">Membrane</keyword>
<dbReference type="CDD" id="cd06173">
    <property type="entry name" value="MFS_MefA_like"/>
    <property type="match status" value="1"/>
</dbReference>
<evidence type="ECO:0000313" key="8">
    <source>
        <dbReference type="Proteomes" id="UP001500449"/>
    </source>
</evidence>
<keyword evidence="3 6" id="KW-0812">Transmembrane</keyword>
<feature type="transmembrane region" description="Helical" evidence="6">
    <location>
        <begin position="223"/>
        <end position="245"/>
    </location>
</feature>
<accession>A0ABN2NQH3</accession>
<evidence type="ECO:0000256" key="5">
    <source>
        <dbReference type="ARBA" id="ARBA00023136"/>
    </source>
</evidence>
<dbReference type="Gene3D" id="1.20.1250.20">
    <property type="entry name" value="MFS general substrate transporter like domains"/>
    <property type="match status" value="1"/>
</dbReference>
<organism evidence="7 8">
    <name type="scientific">Pseudonocardia ailaonensis</name>
    <dbReference type="NCBI Taxonomy" id="367279"/>
    <lineage>
        <taxon>Bacteria</taxon>
        <taxon>Bacillati</taxon>
        <taxon>Actinomycetota</taxon>
        <taxon>Actinomycetes</taxon>
        <taxon>Pseudonocardiales</taxon>
        <taxon>Pseudonocardiaceae</taxon>
        <taxon>Pseudonocardia</taxon>
    </lineage>
</organism>
<keyword evidence="4 6" id="KW-1133">Transmembrane helix</keyword>
<dbReference type="PANTHER" id="PTHR23513">
    <property type="entry name" value="INTEGRAL MEMBRANE EFFLUX PROTEIN-RELATED"/>
    <property type="match status" value="1"/>
</dbReference>
<comment type="caution">
    <text evidence="7">The sequence shown here is derived from an EMBL/GenBank/DDBJ whole genome shotgun (WGS) entry which is preliminary data.</text>
</comment>
<evidence type="ECO:0000256" key="2">
    <source>
        <dbReference type="ARBA" id="ARBA00022475"/>
    </source>
</evidence>